<dbReference type="EMBL" id="AHMH02000052">
    <property type="protein sequence ID" value="EMN01439.1"/>
    <property type="molecule type" value="Genomic_DNA"/>
</dbReference>
<sequence length="39" mass="4597">MPNMSENGGRMKLRFASFRQKRTDFLNGKHEGRIVINIF</sequence>
<comment type="caution">
    <text evidence="1">The sequence shown here is derived from an EMBL/GenBank/DDBJ whole genome shotgun (WGS) entry which is preliminary data.</text>
</comment>
<evidence type="ECO:0000313" key="2">
    <source>
        <dbReference type="Proteomes" id="UP000012099"/>
    </source>
</evidence>
<keyword evidence="2" id="KW-1185">Reference proteome</keyword>
<name>A0ABP2TB06_9LEPT</name>
<gene>
    <name evidence="1" type="ORF">LEP1GSC035_4130</name>
</gene>
<accession>A0ABP2TB06</accession>
<protein>
    <submittedName>
        <fullName evidence="1">Uncharacterized protein</fullName>
    </submittedName>
</protein>
<dbReference type="Proteomes" id="UP000012099">
    <property type="component" value="Unassembled WGS sequence"/>
</dbReference>
<evidence type="ECO:0000313" key="1">
    <source>
        <dbReference type="EMBL" id="EMN01439.1"/>
    </source>
</evidence>
<reference evidence="1 2" key="1">
    <citation type="submission" date="2013-01" db="EMBL/GenBank/DDBJ databases">
        <authorList>
            <person name="Harkins D.M."/>
            <person name="Durkin A.S."/>
            <person name="Brinkac L.M."/>
            <person name="Haft D.H."/>
            <person name="Selengut J.D."/>
            <person name="Sanka R."/>
            <person name="DePew J."/>
            <person name="Purushe J."/>
            <person name="Whelen A.C."/>
            <person name="Vinetz J.M."/>
            <person name="Sutton G.G."/>
            <person name="Nierman W.C."/>
            <person name="Fouts D.E."/>
        </authorList>
    </citation>
    <scope>NUCLEOTIDE SEQUENCE [LARGE SCALE GENOMIC DNA]</scope>
    <source>
        <strain evidence="1 2">2007001578</strain>
    </source>
</reference>
<organism evidence="1 2">
    <name type="scientific">Leptospira noguchii str. 2007001578</name>
    <dbReference type="NCBI Taxonomy" id="1049974"/>
    <lineage>
        <taxon>Bacteria</taxon>
        <taxon>Pseudomonadati</taxon>
        <taxon>Spirochaetota</taxon>
        <taxon>Spirochaetia</taxon>
        <taxon>Leptospirales</taxon>
        <taxon>Leptospiraceae</taxon>
        <taxon>Leptospira</taxon>
    </lineage>
</organism>
<proteinExistence type="predicted"/>